<sequence length="126" mass="13991">MRTDQAGGRYPPDSTPAQRELANLVDLLCRCMTPRTQAARARQLWISTSALSLYVNARRVPSAKTLERLHSLADQGGHAQLPCSLPELLELRELARARLSLSRFSSSRVIQECNCTARDQEELASA</sequence>
<organism evidence="1 2">
    <name type="scientific">Amycolatopsis samaneae</name>
    <dbReference type="NCBI Taxonomy" id="664691"/>
    <lineage>
        <taxon>Bacteria</taxon>
        <taxon>Bacillati</taxon>
        <taxon>Actinomycetota</taxon>
        <taxon>Actinomycetes</taxon>
        <taxon>Pseudonocardiales</taxon>
        <taxon>Pseudonocardiaceae</taxon>
        <taxon>Amycolatopsis</taxon>
    </lineage>
</organism>
<comment type="caution">
    <text evidence="1">The sequence shown here is derived from an EMBL/GenBank/DDBJ whole genome shotgun (WGS) entry which is preliminary data.</text>
</comment>
<dbReference type="EMBL" id="JBHUKU010000003">
    <property type="protein sequence ID" value="MFD2458280.1"/>
    <property type="molecule type" value="Genomic_DNA"/>
</dbReference>
<dbReference type="Proteomes" id="UP001597419">
    <property type="component" value="Unassembled WGS sequence"/>
</dbReference>
<evidence type="ECO:0000313" key="2">
    <source>
        <dbReference type="Proteomes" id="UP001597419"/>
    </source>
</evidence>
<gene>
    <name evidence="1" type="ORF">ACFSYJ_06715</name>
</gene>
<accession>A0ABW5GEE7</accession>
<protein>
    <recommendedName>
        <fullName evidence="3">XRE family transcriptional regulator</fullName>
    </recommendedName>
</protein>
<evidence type="ECO:0000313" key="1">
    <source>
        <dbReference type="EMBL" id="MFD2458280.1"/>
    </source>
</evidence>
<evidence type="ECO:0008006" key="3">
    <source>
        <dbReference type="Google" id="ProtNLM"/>
    </source>
</evidence>
<name>A0ABW5GEE7_9PSEU</name>
<proteinExistence type="predicted"/>
<keyword evidence="2" id="KW-1185">Reference proteome</keyword>
<dbReference type="RefSeq" id="WP_345395034.1">
    <property type="nucleotide sequence ID" value="NZ_BAABHG010000007.1"/>
</dbReference>
<reference evidence="2" key="1">
    <citation type="journal article" date="2019" name="Int. J. Syst. Evol. Microbiol.">
        <title>The Global Catalogue of Microorganisms (GCM) 10K type strain sequencing project: providing services to taxonomists for standard genome sequencing and annotation.</title>
        <authorList>
            <consortium name="The Broad Institute Genomics Platform"/>
            <consortium name="The Broad Institute Genome Sequencing Center for Infectious Disease"/>
            <person name="Wu L."/>
            <person name="Ma J."/>
        </authorList>
    </citation>
    <scope>NUCLEOTIDE SEQUENCE [LARGE SCALE GENOMIC DNA]</scope>
    <source>
        <strain evidence="2">CGMCC 4.7643</strain>
    </source>
</reference>